<dbReference type="EMBL" id="VBAO01000264">
    <property type="protein sequence ID" value="TMI79727.1"/>
    <property type="molecule type" value="Genomic_DNA"/>
</dbReference>
<evidence type="ECO:0000256" key="2">
    <source>
        <dbReference type="SAM" id="MobiDB-lite"/>
    </source>
</evidence>
<dbReference type="SUPFAM" id="SSF48452">
    <property type="entry name" value="TPR-like"/>
    <property type="match status" value="1"/>
</dbReference>
<keyword evidence="3" id="KW-0812">Transmembrane</keyword>
<dbReference type="GO" id="GO:0006493">
    <property type="term" value="P:protein O-linked glycosylation"/>
    <property type="evidence" value="ECO:0007669"/>
    <property type="project" value="InterPro"/>
</dbReference>
<dbReference type="GO" id="GO:0097363">
    <property type="term" value="F:protein O-acetylglucosaminyltransferase activity"/>
    <property type="evidence" value="ECO:0007669"/>
    <property type="project" value="TreeGrafter"/>
</dbReference>
<feature type="repeat" description="TPR" evidence="1">
    <location>
        <begin position="22"/>
        <end position="55"/>
    </location>
</feature>
<dbReference type="InterPro" id="IPR019734">
    <property type="entry name" value="TPR_rpt"/>
</dbReference>
<dbReference type="PANTHER" id="PTHR44366:SF1">
    <property type="entry name" value="UDP-N-ACETYLGLUCOSAMINE--PEPTIDE N-ACETYLGLUCOSAMINYLTRANSFERASE 110 KDA SUBUNIT"/>
    <property type="match status" value="1"/>
</dbReference>
<dbReference type="InterPro" id="IPR011990">
    <property type="entry name" value="TPR-like_helical_dom_sf"/>
</dbReference>
<dbReference type="PANTHER" id="PTHR44366">
    <property type="entry name" value="UDP-N-ACETYLGLUCOSAMINE--PEPTIDE N-ACETYLGLUCOSAMINYLTRANSFERASE 110 KDA SUBUNIT"/>
    <property type="match status" value="1"/>
</dbReference>
<dbReference type="Pfam" id="PF13414">
    <property type="entry name" value="TPR_11"/>
    <property type="match status" value="1"/>
</dbReference>
<dbReference type="Pfam" id="PF13432">
    <property type="entry name" value="TPR_16"/>
    <property type="match status" value="1"/>
</dbReference>
<feature type="region of interest" description="Disordered" evidence="2">
    <location>
        <begin position="1"/>
        <end position="21"/>
    </location>
</feature>
<comment type="caution">
    <text evidence="4">The sequence shown here is derived from an EMBL/GenBank/DDBJ whole genome shotgun (WGS) entry which is preliminary data.</text>
</comment>
<dbReference type="SMART" id="SM00028">
    <property type="entry name" value="TPR"/>
    <property type="match status" value="4"/>
</dbReference>
<dbReference type="PROSITE" id="PS50293">
    <property type="entry name" value="TPR_REGION"/>
    <property type="match status" value="1"/>
</dbReference>
<dbReference type="PROSITE" id="PS50005">
    <property type="entry name" value="TPR"/>
    <property type="match status" value="3"/>
</dbReference>
<keyword evidence="3" id="KW-1133">Transmembrane helix</keyword>
<gene>
    <name evidence="4" type="ORF">E6H04_10055</name>
</gene>
<dbReference type="Proteomes" id="UP000320048">
    <property type="component" value="Unassembled WGS sequence"/>
</dbReference>
<organism evidence="4 5">
    <name type="scientific">Candidatus Segetimicrobium genomatis</name>
    <dbReference type="NCBI Taxonomy" id="2569760"/>
    <lineage>
        <taxon>Bacteria</taxon>
        <taxon>Bacillati</taxon>
        <taxon>Candidatus Sysuimicrobiota</taxon>
        <taxon>Candidatus Sysuimicrobiia</taxon>
        <taxon>Candidatus Sysuimicrobiales</taxon>
        <taxon>Candidatus Segetimicrobiaceae</taxon>
        <taxon>Candidatus Segetimicrobium</taxon>
    </lineage>
</organism>
<feature type="compositionally biased region" description="Basic and acidic residues" evidence="2">
    <location>
        <begin position="1"/>
        <end position="10"/>
    </location>
</feature>
<feature type="repeat" description="TPR" evidence="1">
    <location>
        <begin position="90"/>
        <end position="123"/>
    </location>
</feature>
<keyword evidence="1" id="KW-0802">TPR repeat</keyword>
<feature type="repeat" description="TPR" evidence="1">
    <location>
        <begin position="56"/>
        <end position="89"/>
    </location>
</feature>
<evidence type="ECO:0000313" key="5">
    <source>
        <dbReference type="Proteomes" id="UP000320048"/>
    </source>
</evidence>
<reference evidence="4 5" key="1">
    <citation type="journal article" date="2019" name="Nat. Microbiol.">
        <title>Mediterranean grassland soil C-N compound turnover is dependent on rainfall and depth, and is mediated by genomically divergent microorganisms.</title>
        <authorList>
            <person name="Diamond S."/>
            <person name="Andeer P.F."/>
            <person name="Li Z."/>
            <person name="Crits-Christoph A."/>
            <person name="Burstein D."/>
            <person name="Anantharaman K."/>
            <person name="Lane K.R."/>
            <person name="Thomas B.C."/>
            <person name="Pan C."/>
            <person name="Northen T.R."/>
            <person name="Banfield J.F."/>
        </authorList>
    </citation>
    <scope>NUCLEOTIDE SEQUENCE [LARGE SCALE GENOMIC DNA]</scope>
    <source>
        <strain evidence="4">NP_7</strain>
    </source>
</reference>
<dbReference type="AlphaFoldDB" id="A0A537J872"/>
<dbReference type="InterPro" id="IPR037919">
    <property type="entry name" value="OGT"/>
</dbReference>
<sequence>MSRQERDGGRRPFASEMSPHDPATLIVEGEAKLAAGDIDGAVGAFQQAVAASPSSAVARSKLGIAYVHRKQWDAAAGEFGRAIQLDPTYAPAYSNLGNVYRERGQLDHAVAHYQKAVSMDPDYWIAHQNLGIVYKQQGRLGDAVREFKTAARLSVRSTTGSGGPRPAGTPRRAGCLGVGSAVIVIAIAVAALRR</sequence>
<feature type="transmembrane region" description="Helical" evidence="3">
    <location>
        <begin position="173"/>
        <end position="192"/>
    </location>
</feature>
<accession>A0A537J872</accession>
<evidence type="ECO:0000256" key="1">
    <source>
        <dbReference type="PROSITE-ProRule" id="PRU00339"/>
    </source>
</evidence>
<name>A0A537J872_9BACT</name>
<keyword evidence="3" id="KW-0472">Membrane</keyword>
<proteinExistence type="predicted"/>
<protein>
    <submittedName>
        <fullName evidence="4">Tetratricopeptide repeat protein</fullName>
    </submittedName>
</protein>
<dbReference type="Gene3D" id="1.25.40.10">
    <property type="entry name" value="Tetratricopeptide repeat domain"/>
    <property type="match status" value="1"/>
</dbReference>
<evidence type="ECO:0000313" key="4">
    <source>
        <dbReference type="EMBL" id="TMI79727.1"/>
    </source>
</evidence>
<evidence type="ECO:0000256" key="3">
    <source>
        <dbReference type="SAM" id="Phobius"/>
    </source>
</evidence>